<feature type="region of interest" description="Disordered" evidence="1">
    <location>
        <begin position="76"/>
        <end position="95"/>
    </location>
</feature>
<sequence>MNKPDASQGYDSSSAHTRALIQRTGLTYAAVAQRLGCSVRSLERWAGQGGSIPYPEHYLLECLADRRVAKPAKAARKAKGALPAKPHPLAGLLGR</sequence>
<dbReference type="Proteomes" id="UP000596095">
    <property type="component" value="Chromosome"/>
</dbReference>
<name>A0ABD7C1R2_STEMA</name>
<proteinExistence type="predicted"/>
<evidence type="ECO:0000313" key="2">
    <source>
        <dbReference type="EMBL" id="QQQ41306.1"/>
    </source>
</evidence>
<gene>
    <name evidence="2" type="ORF">JJL50_15285</name>
</gene>
<dbReference type="AlphaFoldDB" id="A0ABD7C1R2"/>
<protein>
    <submittedName>
        <fullName evidence="2">Helix-turn-helix domain-containing protein</fullName>
    </submittedName>
</protein>
<dbReference type="RefSeq" id="WP_201116966.1">
    <property type="nucleotide sequence ID" value="NZ_CP067993.1"/>
</dbReference>
<evidence type="ECO:0000256" key="1">
    <source>
        <dbReference type="SAM" id="MobiDB-lite"/>
    </source>
</evidence>
<reference evidence="2 3" key="1">
    <citation type="submission" date="2021-01" db="EMBL/GenBank/DDBJ databases">
        <title>Genome Characterization of a novel Stenotrophomonas isolate with high keratinase activity.</title>
        <authorList>
            <person name="Cao Z.-J."/>
        </authorList>
    </citation>
    <scope>NUCLEOTIDE SEQUENCE [LARGE SCALE GENOMIC DNA]</scope>
    <source>
        <strain evidence="2 3">DHHJ</strain>
    </source>
</reference>
<evidence type="ECO:0000313" key="3">
    <source>
        <dbReference type="Proteomes" id="UP000596095"/>
    </source>
</evidence>
<accession>A0ABD7C1R2</accession>
<organism evidence="2 3">
    <name type="scientific">Stenotrophomonas maltophilia</name>
    <name type="common">Pseudomonas maltophilia</name>
    <name type="synonym">Xanthomonas maltophilia</name>
    <dbReference type="NCBI Taxonomy" id="40324"/>
    <lineage>
        <taxon>Bacteria</taxon>
        <taxon>Pseudomonadati</taxon>
        <taxon>Pseudomonadota</taxon>
        <taxon>Gammaproteobacteria</taxon>
        <taxon>Lysobacterales</taxon>
        <taxon>Lysobacteraceae</taxon>
        <taxon>Stenotrophomonas</taxon>
        <taxon>Stenotrophomonas maltophilia group</taxon>
    </lineage>
</organism>
<dbReference type="EMBL" id="CP067993">
    <property type="protein sequence ID" value="QQQ41306.1"/>
    <property type="molecule type" value="Genomic_DNA"/>
</dbReference>